<dbReference type="Pfam" id="PF02458">
    <property type="entry name" value="Transferase"/>
    <property type="match status" value="1"/>
</dbReference>
<dbReference type="PANTHER" id="PTHR43760">
    <property type="entry name" value="ENDORIBONUCLEASE-RELATED"/>
    <property type="match status" value="1"/>
</dbReference>
<dbReference type="EMBL" id="JH159157">
    <property type="protein sequence ID" value="EGZ12637.1"/>
    <property type="molecule type" value="Genomic_DNA"/>
</dbReference>
<evidence type="ECO:0000313" key="1">
    <source>
        <dbReference type="EMBL" id="EGZ12637.1"/>
    </source>
</evidence>
<proteinExistence type="predicted"/>
<dbReference type="OMA" id="EFEHEGA"/>
<dbReference type="STRING" id="1094619.G4ZXX7"/>
<dbReference type="GeneID" id="20659748"/>
<dbReference type="InParanoid" id="G4ZXX7"/>
<gene>
    <name evidence="1" type="ORF">PHYSODRAFT_515984</name>
</gene>
<dbReference type="InterPro" id="IPR013813">
    <property type="entry name" value="Endoribo_LPSP/chorism_mut-like"/>
</dbReference>
<evidence type="ECO:0000313" key="2">
    <source>
        <dbReference type="Proteomes" id="UP000002640"/>
    </source>
</evidence>
<dbReference type="Proteomes" id="UP000002640">
    <property type="component" value="Unassembled WGS sequence"/>
</dbReference>
<dbReference type="SUPFAM" id="SSF52777">
    <property type="entry name" value="CoA-dependent acyltransferases"/>
    <property type="match status" value="1"/>
</dbReference>
<dbReference type="PANTHER" id="PTHR43760:SF1">
    <property type="entry name" value="ENDORIBONUCLEASE L-PSP_CHORISMATE MUTASE-LIKE DOMAIN-CONTAINING PROTEIN"/>
    <property type="match status" value="1"/>
</dbReference>
<name>G4ZXX7_PHYSP</name>
<reference evidence="1 2" key="1">
    <citation type="journal article" date="2006" name="Science">
        <title>Phytophthora genome sequences uncover evolutionary origins and mechanisms of pathogenesis.</title>
        <authorList>
            <person name="Tyler B.M."/>
            <person name="Tripathy S."/>
            <person name="Zhang X."/>
            <person name="Dehal P."/>
            <person name="Jiang R.H."/>
            <person name="Aerts A."/>
            <person name="Arredondo F.D."/>
            <person name="Baxter L."/>
            <person name="Bensasson D."/>
            <person name="Beynon J.L."/>
            <person name="Chapman J."/>
            <person name="Damasceno C.M."/>
            <person name="Dorrance A.E."/>
            <person name="Dou D."/>
            <person name="Dickerman A.W."/>
            <person name="Dubchak I.L."/>
            <person name="Garbelotto M."/>
            <person name="Gijzen M."/>
            <person name="Gordon S.G."/>
            <person name="Govers F."/>
            <person name="Grunwald N.J."/>
            <person name="Huang W."/>
            <person name="Ivors K.L."/>
            <person name="Jones R.W."/>
            <person name="Kamoun S."/>
            <person name="Krampis K."/>
            <person name="Lamour K.H."/>
            <person name="Lee M.K."/>
            <person name="McDonald W.H."/>
            <person name="Medina M."/>
            <person name="Meijer H.J."/>
            <person name="Nordberg E.K."/>
            <person name="Maclean D.J."/>
            <person name="Ospina-Giraldo M.D."/>
            <person name="Morris P.F."/>
            <person name="Phuntumart V."/>
            <person name="Putnam N.H."/>
            <person name="Rash S."/>
            <person name="Rose J.K."/>
            <person name="Sakihama Y."/>
            <person name="Salamov A.A."/>
            <person name="Savidor A."/>
            <person name="Scheuring C.F."/>
            <person name="Smith B.M."/>
            <person name="Sobral B.W."/>
            <person name="Terry A."/>
            <person name="Torto-Alalibo T.A."/>
            <person name="Win J."/>
            <person name="Xu Z."/>
            <person name="Zhang H."/>
            <person name="Grigoriev I.V."/>
            <person name="Rokhsar D.S."/>
            <person name="Boore J.L."/>
        </authorList>
    </citation>
    <scope>NUCLEOTIDE SEQUENCE [LARGE SCALE GENOMIC DNA]</scope>
    <source>
        <strain evidence="1 2">P6497</strain>
    </source>
</reference>
<dbReference type="Gene3D" id="3.30.559.10">
    <property type="entry name" value="Chloramphenicol acetyltransferase-like domain"/>
    <property type="match status" value="2"/>
</dbReference>
<dbReference type="RefSeq" id="XP_009532970.1">
    <property type="nucleotide sequence ID" value="XM_009534675.1"/>
</dbReference>
<keyword evidence="2" id="KW-1185">Reference proteome</keyword>
<dbReference type="AlphaFoldDB" id="G4ZXX7"/>
<dbReference type="KEGG" id="psoj:PHYSODRAFT_515984"/>
<organism evidence="1 2">
    <name type="scientific">Phytophthora sojae (strain P6497)</name>
    <name type="common">Soybean stem and root rot agent</name>
    <name type="synonym">Phytophthora megasperma f. sp. glycines</name>
    <dbReference type="NCBI Taxonomy" id="1094619"/>
    <lineage>
        <taxon>Eukaryota</taxon>
        <taxon>Sar</taxon>
        <taxon>Stramenopiles</taxon>
        <taxon>Oomycota</taxon>
        <taxon>Peronosporomycetes</taxon>
        <taxon>Peronosporales</taxon>
        <taxon>Peronosporaceae</taxon>
        <taxon>Phytophthora</taxon>
    </lineage>
</organism>
<protein>
    <recommendedName>
        <fullName evidence="3">Transferase</fullName>
    </recommendedName>
</protein>
<dbReference type="SMR" id="G4ZXX7"/>
<accession>G4ZXX7</accession>
<dbReference type="InterPro" id="IPR023213">
    <property type="entry name" value="CAT-like_dom_sf"/>
</dbReference>
<sequence>MEVDPLGGWKLQLSPVDARMLRFVLQALFVFPPPPLNAAPYDPKKLRQSIDQLLEEDFPFFKDAQRVRDGESGEFWLHSRHGAQVNQLIEVQELPELTRMDEVLETTPLHFIPARSETQVLSVKCCQLIDGTLVIGVDADHCVVDAEGLALFMKRWSCHYYGVTTADSTSVCLSHGRSQLIPLSPYSSTMTHPECACVCHASTQSPHPMPPRLSTFTTSQQRLHLSPTELKNLKTFASLGDETSPISTLDCASALLTWLITRSRGHSDAVQVSTAVNLRRRMQPPLPRNFTGNVVLPALSRHPAQDFQASSSGPSASSLHSIARRVRESIARFDDEYIRDTVSLLAAHPDPDALQPALRLPGGPDLLFSSWRGLGLRDVNFGSRPTYVGPPTLVNPIDGVVVFLESVDNRPGLDALVFLEHQAMH</sequence>
<evidence type="ECO:0008006" key="3">
    <source>
        <dbReference type="Google" id="ProtNLM"/>
    </source>
</evidence>